<reference evidence="2 3" key="1">
    <citation type="submission" date="2009-01" db="EMBL/GenBank/DDBJ databases">
        <authorList>
            <person name="Fulton L."/>
            <person name="Clifton S."/>
            <person name="Chinwalla A.T."/>
            <person name="Mitreva M."/>
            <person name="Sodergren E."/>
            <person name="Weinstock G."/>
            <person name="Clifton S."/>
            <person name="Dooling D.J."/>
            <person name="Fulton B."/>
            <person name="Minx P."/>
            <person name="Pepin K.H."/>
            <person name="Johnson M."/>
            <person name="Bhonagiri V."/>
            <person name="Nash W.E."/>
            <person name="Mardis E.R."/>
            <person name="Wilson R.K."/>
        </authorList>
    </citation>
    <scope>NUCLEOTIDE SEQUENCE [LARGE SCALE GENOMIC DNA]</scope>
    <source>
        <strain evidence="2 3">ATCC 23834</strain>
    </source>
</reference>
<sequence>MVIAAKQGQSGGERAEGGAGVAEEQIGLPLRETAAAAVHGVAAAAMMFDADAEALQRSKHMAGVVGIEQVFNAAGVVGQGGQQQGAVADAFGAGQRDGGGAQVGGGEVEGIGHDGMGLG</sequence>
<feature type="region of interest" description="Disordered" evidence="1">
    <location>
        <begin position="1"/>
        <end position="20"/>
    </location>
</feature>
<proteinExistence type="predicted"/>
<protein>
    <submittedName>
        <fullName evidence="2">Uncharacterized protein</fullName>
    </submittedName>
</protein>
<comment type="caution">
    <text evidence="2">The sequence shown here is derived from an EMBL/GenBank/DDBJ whole genome shotgun (WGS) entry which is preliminary data.</text>
</comment>
<dbReference type="AlphaFoldDB" id="C0DX20"/>
<dbReference type="eggNOG" id="ENOG50346A0">
    <property type="taxonomic scope" value="Bacteria"/>
</dbReference>
<organism evidence="2 3">
    <name type="scientific">Eikenella corrodens ATCC 23834</name>
    <dbReference type="NCBI Taxonomy" id="546274"/>
    <lineage>
        <taxon>Bacteria</taxon>
        <taxon>Pseudomonadati</taxon>
        <taxon>Pseudomonadota</taxon>
        <taxon>Betaproteobacteria</taxon>
        <taxon>Neisseriales</taxon>
        <taxon>Neisseriaceae</taxon>
        <taxon>Eikenella</taxon>
    </lineage>
</organism>
<dbReference type="HOGENOM" id="CLU_2057691_0_0_4"/>
<evidence type="ECO:0000313" key="3">
    <source>
        <dbReference type="Proteomes" id="UP000005837"/>
    </source>
</evidence>
<feature type="compositionally biased region" description="Gly residues" evidence="1">
    <location>
        <begin position="95"/>
        <end position="119"/>
    </location>
</feature>
<dbReference type="Proteomes" id="UP000005837">
    <property type="component" value="Unassembled WGS sequence"/>
</dbReference>
<dbReference type="EMBL" id="ACEA01000040">
    <property type="protein sequence ID" value="EEG23473.1"/>
    <property type="molecule type" value="Genomic_DNA"/>
</dbReference>
<feature type="region of interest" description="Disordered" evidence="1">
    <location>
        <begin position="91"/>
        <end position="119"/>
    </location>
</feature>
<name>C0DX20_EIKCO</name>
<accession>C0DX20</accession>
<evidence type="ECO:0000313" key="2">
    <source>
        <dbReference type="EMBL" id="EEG23473.1"/>
    </source>
</evidence>
<evidence type="ECO:0000256" key="1">
    <source>
        <dbReference type="SAM" id="MobiDB-lite"/>
    </source>
</evidence>
<gene>
    <name evidence="2" type="ORF">EIKCOROL_01923</name>
</gene>